<accession>A0A438C7X2</accession>
<evidence type="ECO:0000313" key="2">
    <source>
        <dbReference type="Proteomes" id="UP000288805"/>
    </source>
</evidence>
<reference evidence="1 2" key="1">
    <citation type="journal article" date="2018" name="PLoS Genet.">
        <title>Population sequencing reveals clonal diversity and ancestral inbreeding in the grapevine cultivar Chardonnay.</title>
        <authorList>
            <person name="Roach M.J."/>
            <person name="Johnson D.L."/>
            <person name="Bohlmann J."/>
            <person name="van Vuuren H.J."/>
            <person name="Jones S.J."/>
            <person name="Pretorius I.S."/>
            <person name="Schmidt S.A."/>
            <person name="Borneman A.R."/>
        </authorList>
    </citation>
    <scope>NUCLEOTIDE SEQUENCE [LARGE SCALE GENOMIC DNA]</scope>
    <source>
        <strain evidence="2">cv. Chardonnay</strain>
        <tissue evidence="1">Leaf</tissue>
    </source>
</reference>
<organism evidence="1 2">
    <name type="scientific">Vitis vinifera</name>
    <name type="common">Grape</name>
    <dbReference type="NCBI Taxonomy" id="29760"/>
    <lineage>
        <taxon>Eukaryota</taxon>
        <taxon>Viridiplantae</taxon>
        <taxon>Streptophyta</taxon>
        <taxon>Embryophyta</taxon>
        <taxon>Tracheophyta</taxon>
        <taxon>Spermatophyta</taxon>
        <taxon>Magnoliopsida</taxon>
        <taxon>eudicotyledons</taxon>
        <taxon>Gunneridae</taxon>
        <taxon>Pentapetalae</taxon>
        <taxon>rosids</taxon>
        <taxon>Vitales</taxon>
        <taxon>Vitaceae</taxon>
        <taxon>Viteae</taxon>
        <taxon>Vitis</taxon>
    </lineage>
</organism>
<sequence length="75" mass="7991">MCSLIATHGEMNRPVGHMRGPIPPKLICIEMNGQQVIFNRGISTPSVTLDGDIFQPSGLLTGVVTSKPPACLFSI</sequence>
<protein>
    <submittedName>
        <fullName evidence="1">Uncharacterized protein</fullName>
    </submittedName>
</protein>
<dbReference type="GO" id="GO:0005694">
    <property type="term" value="C:chromosome"/>
    <property type="evidence" value="ECO:0007669"/>
    <property type="project" value="InterPro"/>
</dbReference>
<dbReference type="SUPFAM" id="SSF75553">
    <property type="entry name" value="Smc hinge domain"/>
    <property type="match status" value="1"/>
</dbReference>
<dbReference type="InterPro" id="IPR036277">
    <property type="entry name" value="SMC_hinge_sf"/>
</dbReference>
<dbReference type="Proteomes" id="UP000288805">
    <property type="component" value="Unassembled WGS sequence"/>
</dbReference>
<dbReference type="AlphaFoldDB" id="A0A438C7X2"/>
<proteinExistence type="predicted"/>
<evidence type="ECO:0000313" key="1">
    <source>
        <dbReference type="EMBL" id="RVW19298.1"/>
    </source>
</evidence>
<comment type="caution">
    <text evidence="1">The sequence shown here is derived from an EMBL/GenBank/DDBJ whole genome shotgun (WGS) entry which is preliminary data.</text>
</comment>
<dbReference type="GO" id="GO:0051276">
    <property type="term" value="P:chromosome organization"/>
    <property type="evidence" value="ECO:0007669"/>
    <property type="project" value="InterPro"/>
</dbReference>
<name>A0A438C7X2_VITVI</name>
<dbReference type="EMBL" id="QGNW01002498">
    <property type="protein sequence ID" value="RVW19298.1"/>
    <property type="molecule type" value="Genomic_DNA"/>
</dbReference>
<dbReference type="GO" id="GO:0005524">
    <property type="term" value="F:ATP binding"/>
    <property type="evidence" value="ECO:0007669"/>
    <property type="project" value="InterPro"/>
</dbReference>
<gene>
    <name evidence="1" type="ORF">CK203_093795</name>
</gene>